<sequence>MDSHAYLGDPQREKEIHHLLDQIAVPDESMSDLSSDIILGHSAYDHESQAFVRASHSPGRHHEDFFENSINSTIAHTSPLSNANPNLEDSKIDSSLSQPYTPQQVSRMMDWPKNHINHAEGLFPQVSAPSMSIEGDMWESSPRNTPQPTMIMKSHSSADKSNNYVKKSIQNLPVLDLPTHEDKPSREGITFSPNNAEAGWFFNFAQSSKRSSANQSLKFPKNSFSTELMQGSALLAHAANHHFPSEISLSQVRDNAPIFDEIHKLKNELTNLKIVFRSEQSMHEETKKELYRCSCALQDTETAKRDVEDKNEELEERIKLMMNKMKNPESFETIRGKNLDLARNEIKQLKNYLLEKDKKIEDLKYALLQKSSIECKNIRDKEIEDLTYEITKLKIVNTSQTKQIKELNERLDKEAKNKDIKTGEMKNIAESNENKLKKLISKFEEAQEEIENKDSEIDNLNKKIKDFKQLLDNANKENAQYAEDINNAKSTIEILQKQLSGTYYEKTTSADYDFQLNKIRSSYEKKLEDAKEEITQHKAKIASQDTKIKNLEVHIAKVVEKYEDSYGAETKETVNVLQEELEKVYFAKEQCEKLCDLLRKQNDELKNIEITYKAKIAEDKEQEKSLKKIIEDMKTSENTLKIKITEEKDQEITKIKNSMSLSLAKTQYEKDDLLQKLIEKDQEILELKEDLEKSYKVSEEKVKMDMEYFKERLEKEKTEEIKRLKKIYNNHGATQTSFDYSVYRDEIRVQLENEYNNKIKRMQGQIEEKIRQEIGNDMKSKYEHEFEIKIKNIQAKEKEVYDKAIDEVKAEYSMKVEALKKDYTNNVSQIEEEFMNKVKSIENDYSAALRKNKSQADFSVRIESLEYSLSQKTDENSALKIKMKELEANSSKKIEEVNLLQEKVKELKNQLKDNQKTLTNKLLISQNEVDLLVNKAIETVKKSEELKKSELLTSFEYEKNNWTGQKEKLILELKIKDDQIKEINDKMSSLNKEYEKELEESERKYSEELEDYKFAYFKDLKDKEKTFAIKEKELERKHNEKIQDFIKEYNEKLQKEQEKYTEMINKKDLLSKTDNQRIKEEVAGFLAEKERELTESFNKKQKLLKAQFDNDIKAKELELEGLKDILEDEKRKIKEDYNEKLQNFKHESSKSKRELEREQKKLKDIAENAMESARKELEIIYLENLNKEKAEWERKEKSKIKILQSKYQKDLIDQEQGIKNEFELEKHQALQELADTYKQKIKQIQEEQKKYYEELRVTALEEKAHEIELQVRREMQEKYHRDISQLDAQHFQEKEKLREEFRLELAKRFDDVRNYSYIDNEISYLDLPFSGRKPKSSVGDSLDLRTQLEIYKQKLEQIELEKEHEKLSNFADLEKVRSSEYSKILQFVQEELNGYFTKVGAKNRNTFPELSGIIRGFFSKLDLEIDLQQERIKQASNLEQIRSSGEFNRKRLSQATLNVEFEDTYFVRFQERLYISLEKTIDDLVKLHKNLAERLKTCFPENFLCKTLKEEYFMLISMANRAITLGTDQDSQKNLSTEEREKLKRYENELKTLTAEFKTHMLKSKEWLENNNKAKEEWALEKSQLETKVQSLIKDLEKSKDSSPISPEMLSPEETSNLILGIFKRSSKDSIIIKLLLQNHEFLSVIQYLIEGDSPKSPTPKNYSVIQYETQNSLNSARSYIRPRSVDVEIQPGFNKVLKTTSKFTSPTSQNQNLYQEGFTFPYDN</sequence>
<reference evidence="2 3" key="1">
    <citation type="submission" date="2016-11" db="EMBL/GenBank/DDBJ databases">
        <title>The macronuclear genome of Stentor coeruleus: a giant cell with tiny introns.</title>
        <authorList>
            <person name="Slabodnick M."/>
            <person name="Ruby J.G."/>
            <person name="Reiff S.B."/>
            <person name="Swart E.C."/>
            <person name="Gosai S."/>
            <person name="Prabakaran S."/>
            <person name="Witkowska E."/>
            <person name="Larue G.E."/>
            <person name="Fisher S."/>
            <person name="Freeman R.M."/>
            <person name="Gunawardena J."/>
            <person name="Chu W."/>
            <person name="Stover N.A."/>
            <person name="Gregory B.D."/>
            <person name="Nowacki M."/>
            <person name="Derisi J."/>
            <person name="Roy S.W."/>
            <person name="Marshall W.F."/>
            <person name="Sood P."/>
        </authorList>
    </citation>
    <scope>NUCLEOTIDE SEQUENCE [LARGE SCALE GENOMIC DNA]</scope>
    <source>
        <strain evidence="2">WM001</strain>
    </source>
</reference>
<feature type="coiled-coil region" evidence="1">
    <location>
        <begin position="1529"/>
        <end position="1602"/>
    </location>
</feature>
<accession>A0A1R2CTG7</accession>
<feature type="coiled-coil region" evidence="1">
    <location>
        <begin position="1227"/>
        <end position="1277"/>
    </location>
</feature>
<evidence type="ECO:0000313" key="2">
    <source>
        <dbReference type="EMBL" id="OMJ92316.1"/>
    </source>
</evidence>
<feature type="coiled-coil region" evidence="1">
    <location>
        <begin position="390"/>
        <end position="547"/>
    </location>
</feature>
<protein>
    <submittedName>
        <fullName evidence="2">Uncharacterized protein</fullName>
    </submittedName>
</protein>
<feature type="coiled-coil region" evidence="1">
    <location>
        <begin position="1341"/>
        <end position="1368"/>
    </location>
</feature>
<evidence type="ECO:0000256" key="1">
    <source>
        <dbReference type="SAM" id="Coils"/>
    </source>
</evidence>
<feature type="coiled-coil region" evidence="1">
    <location>
        <begin position="670"/>
        <end position="772"/>
    </location>
</feature>
<organism evidence="2 3">
    <name type="scientific">Stentor coeruleus</name>
    <dbReference type="NCBI Taxonomy" id="5963"/>
    <lineage>
        <taxon>Eukaryota</taxon>
        <taxon>Sar</taxon>
        <taxon>Alveolata</taxon>
        <taxon>Ciliophora</taxon>
        <taxon>Postciliodesmatophora</taxon>
        <taxon>Heterotrichea</taxon>
        <taxon>Heterotrichida</taxon>
        <taxon>Stentoridae</taxon>
        <taxon>Stentor</taxon>
    </lineage>
</organism>
<evidence type="ECO:0000313" key="3">
    <source>
        <dbReference type="Proteomes" id="UP000187209"/>
    </source>
</evidence>
<feature type="coiled-coil region" evidence="1">
    <location>
        <begin position="588"/>
        <end position="618"/>
    </location>
</feature>
<dbReference type="Proteomes" id="UP000187209">
    <property type="component" value="Unassembled WGS sequence"/>
</dbReference>
<keyword evidence="1" id="KW-0175">Coiled coil</keyword>
<gene>
    <name evidence="2" type="ORF">SteCoe_4979</name>
</gene>
<feature type="coiled-coil region" evidence="1">
    <location>
        <begin position="297"/>
        <end position="359"/>
    </location>
</feature>
<keyword evidence="3" id="KW-1185">Reference proteome</keyword>
<dbReference type="EMBL" id="MPUH01000064">
    <property type="protein sequence ID" value="OMJ92316.1"/>
    <property type="molecule type" value="Genomic_DNA"/>
</dbReference>
<feature type="coiled-coil region" evidence="1">
    <location>
        <begin position="966"/>
        <end position="1202"/>
    </location>
</feature>
<comment type="caution">
    <text evidence="2">The sequence shown here is derived from an EMBL/GenBank/DDBJ whole genome shotgun (WGS) entry which is preliminary data.</text>
</comment>
<proteinExistence type="predicted"/>
<name>A0A1R2CTG7_9CILI</name>
<feature type="coiled-coil region" evidence="1">
    <location>
        <begin position="869"/>
        <end position="921"/>
    </location>
</feature>
<dbReference type="OrthoDB" id="324314at2759"/>